<dbReference type="Proteomes" id="UP000295302">
    <property type="component" value="Unassembled WGS sequence"/>
</dbReference>
<comment type="caution">
    <text evidence="2">The sequence shown here is derived from an EMBL/GenBank/DDBJ whole genome shotgun (WGS) entry which is preliminary data.</text>
</comment>
<protein>
    <submittedName>
        <fullName evidence="2">Uncharacterized protein</fullName>
    </submittedName>
</protein>
<dbReference type="EMBL" id="SMKQ01000047">
    <property type="protein sequence ID" value="TDD47381.1"/>
    <property type="molecule type" value="Genomic_DNA"/>
</dbReference>
<keyword evidence="3" id="KW-1185">Reference proteome</keyword>
<organism evidence="2 3">
    <name type="scientific">Nonomuraea terrae</name>
    <dbReference type="NCBI Taxonomy" id="2530383"/>
    <lineage>
        <taxon>Bacteria</taxon>
        <taxon>Bacillati</taxon>
        <taxon>Actinomycetota</taxon>
        <taxon>Actinomycetes</taxon>
        <taxon>Streptosporangiales</taxon>
        <taxon>Streptosporangiaceae</taxon>
        <taxon>Nonomuraea</taxon>
    </lineage>
</organism>
<reference evidence="2 3" key="1">
    <citation type="submission" date="2019-03" db="EMBL/GenBank/DDBJ databases">
        <title>Draft genome sequences of novel Actinobacteria.</title>
        <authorList>
            <person name="Sahin N."/>
            <person name="Ay H."/>
            <person name="Saygin H."/>
        </authorList>
    </citation>
    <scope>NUCLEOTIDE SEQUENCE [LARGE SCALE GENOMIC DNA]</scope>
    <source>
        <strain evidence="2 3">CH32</strain>
    </source>
</reference>
<evidence type="ECO:0000313" key="2">
    <source>
        <dbReference type="EMBL" id="TDD47381.1"/>
    </source>
</evidence>
<evidence type="ECO:0000256" key="1">
    <source>
        <dbReference type="SAM" id="MobiDB-lite"/>
    </source>
</evidence>
<gene>
    <name evidence="2" type="ORF">E1286_17780</name>
</gene>
<evidence type="ECO:0000313" key="3">
    <source>
        <dbReference type="Proteomes" id="UP000295302"/>
    </source>
</evidence>
<proteinExistence type="predicted"/>
<sequence>MNNQEACRIVGISSPTGRRWHDGRNPTGKNVGATDHLDGASRRAWPLPEREHPIHIADQPLGVASTEVVYEFGLVTGVAS</sequence>
<accession>A0A4R4YQF2</accession>
<feature type="region of interest" description="Disordered" evidence="1">
    <location>
        <begin position="14"/>
        <end position="37"/>
    </location>
</feature>
<dbReference type="AlphaFoldDB" id="A0A4R4YQF2"/>
<dbReference type="OrthoDB" id="9803231at2"/>
<name>A0A4R4YQF2_9ACTN</name>
<dbReference type="RefSeq" id="WP_132613866.1">
    <property type="nucleotide sequence ID" value="NZ_SMKQ01000047.1"/>
</dbReference>